<evidence type="ECO:0000256" key="8">
    <source>
        <dbReference type="RuleBase" id="RU363108"/>
    </source>
</evidence>
<keyword evidence="9" id="KW-1185">Reference proteome</keyword>
<dbReference type="InterPro" id="IPR013604">
    <property type="entry name" value="7TM_chemorcpt"/>
</dbReference>
<keyword evidence="2 8" id="KW-1003">Cell membrane</keyword>
<sequence length="311" mass="35676">ILNVVYGLNRMDSELHHVLLSVDVRGSYKKTSRYLKLTIFGTISYIIVCFCLDVVLFWEKDFWYSSMLALAFICPKLITTFVIIQFCFLNAMLKMRFELINLKLANVTRTIDTLNCIEGSHICLENVDKRCNSVNPTFPKVFSSWKLVDVVDGVRRRHYRLCDICSELNSAYSVQILFTSLQVFVTLLASLFYCIKGVTTNEELPDILVPYTLNVAFLSLSQIGAVAFVCSRTYCEARKTGSIIHRVVPYTNDLEVELLYFSIQLLHHNVDFTACRMFKLDESLVLSMVGIICTYLVIVVQFEFASQDNMK</sequence>
<dbReference type="Pfam" id="PF08395">
    <property type="entry name" value="7tm_7"/>
    <property type="match status" value="1"/>
</dbReference>
<evidence type="ECO:0000313" key="10">
    <source>
        <dbReference type="RefSeq" id="XP_017779579.1"/>
    </source>
</evidence>
<evidence type="ECO:0000256" key="3">
    <source>
        <dbReference type="ARBA" id="ARBA00022692"/>
    </source>
</evidence>
<gene>
    <name evidence="10" type="primary">LOC108564891</name>
</gene>
<keyword evidence="5 8" id="KW-0472">Membrane</keyword>
<comment type="similarity">
    <text evidence="8">Belongs to the insect chemoreceptor superfamily. Gustatory receptor (GR) family.</text>
</comment>
<accession>A0ABM1MYC9</accession>
<comment type="subcellular location">
    <subcellularLocation>
        <location evidence="1 8">Cell membrane</location>
        <topology evidence="1 8">Multi-pass membrane protein</topology>
    </subcellularLocation>
</comment>
<reference evidence="10" key="1">
    <citation type="submission" date="2025-08" db="UniProtKB">
        <authorList>
            <consortium name="RefSeq"/>
        </authorList>
    </citation>
    <scope>IDENTIFICATION</scope>
    <source>
        <tissue evidence="10">Whole Larva</tissue>
    </source>
</reference>
<evidence type="ECO:0000256" key="1">
    <source>
        <dbReference type="ARBA" id="ARBA00004651"/>
    </source>
</evidence>
<evidence type="ECO:0000256" key="6">
    <source>
        <dbReference type="ARBA" id="ARBA00023170"/>
    </source>
</evidence>
<dbReference type="RefSeq" id="XP_017779579.1">
    <property type="nucleotide sequence ID" value="XM_017924090.1"/>
</dbReference>
<feature type="transmembrane region" description="Helical" evidence="8">
    <location>
        <begin position="34"/>
        <end position="58"/>
    </location>
</feature>
<feature type="non-terminal residue" evidence="10">
    <location>
        <position position="1"/>
    </location>
</feature>
<dbReference type="PANTHER" id="PTHR21143:SF133">
    <property type="entry name" value="GUSTATORY AND PHEROMONE RECEPTOR 32A-RELATED"/>
    <property type="match status" value="1"/>
</dbReference>
<dbReference type="PANTHER" id="PTHR21143">
    <property type="entry name" value="INVERTEBRATE GUSTATORY RECEPTOR"/>
    <property type="match status" value="1"/>
</dbReference>
<evidence type="ECO:0000256" key="5">
    <source>
        <dbReference type="ARBA" id="ARBA00023136"/>
    </source>
</evidence>
<organism evidence="9 10">
    <name type="scientific">Nicrophorus vespilloides</name>
    <name type="common">Boreal carrion beetle</name>
    <dbReference type="NCBI Taxonomy" id="110193"/>
    <lineage>
        <taxon>Eukaryota</taxon>
        <taxon>Metazoa</taxon>
        <taxon>Ecdysozoa</taxon>
        <taxon>Arthropoda</taxon>
        <taxon>Hexapoda</taxon>
        <taxon>Insecta</taxon>
        <taxon>Pterygota</taxon>
        <taxon>Neoptera</taxon>
        <taxon>Endopterygota</taxon>
        <taxon>Coleoptera</taxon>
        <taxon>Polyphaga</taxon>
        <taxon>Staphyliniformia</taxon>
        <taxon>Silphidae</taxon>
        <taxon>Nicrophorinae</taxon>
        <taxon>Nicrophorus</taxon>
    </lineage>
</organism>
<name>A0ABM1MYC9_NICVS</name>
<feature type="transmembrane region" description="Helical" evidence="8">
    <location>
        <begin position="284"/>
        <end position="302"/>
    </location>
</feature>
<dbReference type="GeneID" id="108564891"/>
<feature type="transmembrane region" description="Helical" evidence="8">
    <location>
        <begin position="207"/>
        <end position="230"/>
    </location>
</feature>
<proteinExistence type="inferred from homology"/>
<comment type="caution">
    <text evidence="8">Lacks conserved residue(s) required for the propagation of feature annotation.</text>
</comment>
<comment type="function">
    <text evidence="8">Gustatory receptor which mediates acceptance or avoidance behavior, depending on its substrates.</text>
</comment>
<evidence type="ECO:0000313" key="9">
    <source>
        <dbReference type="Proteomes" id="UP000695000"/>
    </source>
</evidence>
<keyword evidence="7 8" id="KW-0807">Transducer</keyword>
<keyword evidence="3 8" id="KW-0812">Transmembrane</keyword>
<keyword evidence="6 8" id="KW-0675">Receptor</keyword>
<evidence type="ECO:0000256" key="4">
    <source>
        <dbReference type="ARBA" id="ARBA00022989"/>
    </source>
</evidence>
<evidence type="ECO:0000256" key="2">
    <source>
        <dbReference type="ARBA" id="ARBA00022475"/>
    </source>
</evidence>
<feature type="transmembrane region" description="Helical" evidence="8">
    <location>
        <begin position="70"/>
        <end position="93"/>
    </location>
</feature>
<evidence type="ECO:0000256" key="7">
    <source>
        <dbReference type="ARBA" id="ARBA00023224"/>
    </source>
</evidence>
<dbReference type="Proteomes" id="UP000695000">
    <property type="component" value="Unplaced"/>
</dbReference>
<feature type="transmembrane region" description="Helical" evidence="8">
    <location>
        <begin position="176"/>
        <end position="195"/>
    </location>
</feature>
<protein>
    <recommendedName>
        <fullName evidence="8">Gustatory receptor</fullName>
    </recommendedName>
</protein>
<keyword evidence="4 8" id="KW-1133">Transmembrane helix</keyword>